<evidence type="ECO:0000313" key="2">
    <source>
        <dbReference type="Proteomes" id="UP001106592"/>
    </source>
</evidence>
<name>A0A9Q2XK28_9PSED</name>
<reference evidence="1" key="1">
    <citation type="journal article" date="2022" name="Int. J. Syst. Evol. Microbiol.">
        <title>Pseudomonas aegrilactucae sp. nov. and Pseudomonas morbosilactucae sp. nov., pathogens causing bacterial rot of lettuce in Japan.</title>
        <authorList>
            <person name="Sawada H."/>
            <person name="Fujikawa T."/>
            <person name="Satou M."/>
        </authorList>
    </citation>
    <scope>NUCLEOTIDE SEQUENCE</scope>
    <source>
        <strain evidence="1">MAFF 301350</strain>
    </source>
</reference>
<comment type="caution">
    <text evidence="1">The sequence shown here is derived from an EMBL/GenBank/DDBJ whole genome shotgun (WGS) entry which is preliminary data.</text>
</comment>
<dbReference type="Proteomes" id="UP001106592">
    <property type="component" value="Unassembled WGS sequence"/>
</dbReference>
<organism evidence="1 2">
    <name type="scientific">Pseudomonas aegrilactucae</name>
    <dbReference type="NCBI Taxonomy" id="2854028"/>
    <lineage>
        <taxon>Bacteria</taxon>
        <taxon>Pseudomonadati</taxon>
        <taxon>Pseudomonadota</taxon>
        <taxon>Gammaproteobacteria</taxon>
        <taxon>Pseudomonadales</taxon>
        <taxon>Pseudomonadaceae</taxon>
        <taxon>Pseudomonas</taxon>
    </lineage>
</organism>
<keyword evidence="2" id="KW-1185">Reference proteome</keyword>
<proteinExistence type="predicted"/>
<sequence length="137" mass="15657">MADEEAGLRSELSDVLKAMGLQSSEFENKEQVISFVEERFIVGTPRAWWSSLASTPQVLSYPDNAGYQHILEAAPSTKDEVWFIVDEDNEEKLVFSVPLCNVPKIIEACRFFEYYIVDKALSWMLAENDHGDIFICR</sequence>
<accession>A0A9Q2XK28</accession>
<dbReference type="RefSeq" id="WP_217975689.1">
    <property type="nucleotide sequence ID" value="NZ_JAHTBI010000038.1"/>
</dbReference>
<gene>
    <name evidence="1" type="ORF">KUO17_11535</name>
</gene>
<evidence type="ECO:0000313" key="1">
    <source>
        <dbReference type="EMBL" id="MBV6287652.1"/>
    </source>
</evidence>
<reference evidence="1" key="2">
    <citation type="journal article" date="2023" name="Plant Pathol.">
        <title>Dismantling and reorganizing Pseudomonas marginalis sensu#lato.</title>
        <authorList>
            <person name="Sawada H."/>
            <person name="Fujikawa T."/>
            <person name="Satou M."/>
        </authorList>
    </citation>
    <scope>NUCLEOTIDE SEQUENCE</scope>
    <source>
        <strain evidence="1">MAFF 301350</strain>
    </source>
</reference>
<dbReference type="EMBL" id="JAHTBI010000038">
    <property type="protein sequence ID" value="MBV6287652.1"/>
    <property type="molecule type" value="Genomic_DNA"/>
</dbReference>
<dbReference type="AlphaFoldDB" id="A0A9Q2XK28"/>
<protein>
    <submittedName>
        <fullName evidence="1">Uncharacterized protein</fullName>
    </submittedName>
</protein>
<dbReference type="InterPro" id="IPR046644">
    <property type="entry name" value="DUF6756"/>
</dbReference>
<dbReference type="Pfam" id="PF20541">
    <property type="entry name" value="DUF6756"/>
    <property type="match status" value="1"/>
</dbReference>